<dbReference type="InterPro" id="IPR036594">
    <property type="entry name" value="Meth_synthase_dom"/>
</dbReference>
<dbReference type="PROSITE" id="PS51332">
    <property type="entry name" value="B12_BINDING"/>
    <property type="match status" value="1"/>
</dbReference>
<feature type="domain" description="B12-binding" evidence="2">
    <location>
        <begin position="188"/>
        <end position="313"/>
    </location>
</feature>
<dbReference type="SUPFAM" id="SSF52242">
    <property type="entry name" value="Cobalamin (vitamin B12)-binding domain"/>
    <property type="match status" value="1"/>
</dbReference>
<dbReference type="Pfam" id="PF13411">
    <property type="entry name" value="MerR_1"/>
    <property type="match status" value="1"/>
</dbReference>
<dbReference type="Gene3D" id="3.40.50.280">
    <property type="entry name" value="Cobalamin-binding domain"/>
    <property type="match status" value="1"/>
</dbReference>
<feature type="domain" description="HTH merR-type" evidence="1">
    <location>
        <begin position="16"/>
        <end position="73"/>
    </location>
</feature>
<name>A0A4Q7ZC72_9GAMM</name>
<dbReference type="RefSeq" id="WP_130410950.1">
    <property type="nucleotide sequence ID" value="NZ_SHKX01000010.1"/>
</dbReference>
<protein>
    <submittedName>
        <fullName evidence="3">MerR-like DNA binding protein</fullName>
    </submittedName>
</protein>
<accession>A0A4Q7ZC72</accession>
<dbReference type="Pfam" id="PF02310">
    <property type="entry name" value="B12-binding"/>
    <property type="match status" value="1"/>
</dbReference>
<dbReference type="CDD" id="cd01104">
    <property type="entry name" value="HTH_MlrA-CarA"/>
    <property type="match status" value="1"/>
</dbReference>
<dbReference type="Pfam" id="PF02607">
    <property type="entry name" value="B12-binding_2"/>
    <property type="match status" value="1"/>
</dbReference>
<dbReference type="InterPro" id="IPR036724">
    <property type="entry name" value="Cobalamin-bd_sf"/>
</dbReference>
<evidence type="ECO:0000259" key="1">
    <source>
        <dbReference type="PROSITE" id="PS50937"/>
    </source>
</evidence>
<evidence type="ECO:0000259" key="2">
    <source>
        <dbReference type="PROSITE" id="PS51332"/>
    </source>
</evidence>
<sequence>MSEPSDQSGDTGSAEFFSIQDVERETGITKELLRMWERRYGFPAPSRNSKGDRVYPRDQVAKLRLMRRLVNNGYRPAKLSALEPSALEALCVVGGAGSRHVRVDELASGLLAALRPDSAVVLENYLAELLSQRGLYSFIMDFMSFANVIVGDAWMKGEITIAQEHRYSDAVIRLVGQSLKTVQSGVHKPRILLATLPEEQHTLGLLMVEALLRLDGMDVLNLGAEVPVQSLVDAVSRCDADVVALSFSASFPGSKAVQQLENLRFRLPREVDIWVGGEGIVSTRRSVENVDVIKELDGIRLHTVRWRQGRSRP</sequence>
<organism evidence="3 4">
    <name type="scientific">Fluviicoccus keumensis</name>
    <dbReference type="NCBI Taxonomy" id="1435465"/>
    <lineage>
        <taxon>Bacteria</taxon>
        <taxon>Pseudomonadati</taxon>
        <taxon>Pseudomonadota</taxon>
        <taxon>Gammaproteobacteria</taxon>
        <taxon>Moraxellales</taxon>
        <taxon>Moraxellaceae</taxon>
        <taxon>Fluviicoccus</taxon>
    </lineage>
</organism>
<dbReference type="GO" id="GO:0003677">
    <property type="term" value="F:DNA binding"/>
    <property type="evidence" value="ECO:0007669"/>
    <property type="project" value="InterPro"/>
</dbReference>
<dbReference type="GO" id="GO:0006355">
    <property type="term" value="P:regulation of DNA-templated transcription"/>
    <property type="evidence" value="ECO:0007669"/>
    <property type="project" value="InterPro"/>
</dbReference>
<dbReference type="AlphaFoldDB" id="A0A4Q7ZC72"/>
<dbReference type="InterPro" id="IPR003759">
    <property type="entry name" value="Cbl-bd_cap"/>
</dbReference>
<dbReference type="Gene3D" id="1.10.1240.10">
    <property type="entry name" value="Methionine synthase domain"/>
    <property type="match status" value="1"/>
</dbReference>
<keyword evidence="4" id="KW-1185">Reference proteome</keyword>
<dbReference type="SUPFAM" id="SSF46955">
    <property type="entry name" value="Putative DNA-binding domain"/>
    <property type="match status" value="1"/>
</dbReference>
<dbReference type="InterPro" id="IPR006158">
    <property type="entry name" value="Cobalamin-bd"/>
</dbReference>
<evidence type="ECO:0000313" key="3">
    <source>
        <dbReference type="EMBL" id="RZU47731.1"/>
    </source>
</evidence>
<proteinExistence type="predicted"/>
<evidence type="ECO:0000313" key="4">
    <source>
        <dbReference type="Proteomes" id="UP000292423"/>
    </source>
</evidence>
<dbReference type="GO" id="GO:0031419">
    <property type="term" value="F:cobalamin binding"/>
    <property type="evidence" value="ECO:0007669"/>
    <property type="project" value="InterPro"/>
</dbReference>
<dbReference type="EMBL" id="SHKX01000010">
    <property type="protein sequence ID" value="RZU47731.1"/>
    <property type="molecule type" value="Genomic_DNA"/>
</dbReference>
<dbReference type="InterPro" id="IPR000551">
    <property type="entry name" value="MerR-type_HTH_dom"/>
</dbReference>
<gene>
    <name evidence="3" type="ORF">EV700_0698</name>
</gene>
<dbReference type="Proteomes" id="UP000292423">
    <property type="component" value="Unassembled WGS sequence"/>
</dbReference>
<comment type="caution">
    <text evidence="3">The sequence shown here is derived from an EMBL/GenBank/DDBJ whole genome shotgun (WGS) entry which is preliminary data.</text>
</comment>
<dbReference type="InterPro" id="IPR009061">
    <property type="entry name" value="DNA-bd_dom_put_sf"/>
</dbReference>
<dbReference type="Gene3D" id="1.10.1660.10">
    <property type="match status" value="1"/>
</dbReference>
<dbReference type="GO" id="GO:0046872">
    <property type="term" value="F:metal ion binding"/>
    <property type="evidence" value="ECO:0007669"/>
    <property type="project" value="InterPro"/>
</dbReference>
<dbReference type="PROSITE" id="PS50937">
    <property type="entry name" value="HTH_MERR_2"/>
    <property type="match status" value="1"/>
</dbReference>
<reference evidence="3 4" key="1">
    <citation type="submission" date="2019-02" db="EMBL/GenBank/DDBJ databases">
        <title>Genomic Encyclopedia of Type Strains, Phase IV (KMG-IV): sequencing the most valuable type-strain genomes for metagenomic binning, comparative biology and taxonomic classification.</title>
        <authorList>
            <person name="Goeker M."/>
        </authorList>
    </citation>
    <scope>NUCLEOTIDE SEQUENCE [LARGE SCALE GENOMIC DNA]</scope>
    <source>
        <strain evidence="3 4">DSM 105135</strain>
    </source>
</reference>
<dbReference type="CDD" id="cd02065">
    <property type="entry name" value="B12-binding_like"/>
    <property type="match status" value="1"/>
</dbReference>
<dbReference type="OrthoDB" id="9800334at2"/>